<evidence type="ECO:0000313" key="2">
    <source>
        <dbReference type="Proteomes" id="UP000321129"/>
    </source>
</evidence>
<accession>A0A5C6U8N8</accession>
<name>A0A5C6U8N8_9SPHN</name>
<gene>
    <name evidence="1" type="ORF">FSZ31_09970</name>
</gene>
<dbReference type="SUPFAM" id="SSF102829">
    <property type="entry name" value="Cell division protein ZapA-like"/>
    <property type="match status" value="1"/>
</dbReference>
<protein>
    <submittedName>
        <fullName evidence="1">Cell division protein ZapA</fullName>
    </submittedName>
</protein>
<evidence type="ECO:0000313" key="1">
    <source>
        <dbReference type="EMBL" id="TXC69232.1"/>
    </source>
</evidence>
<dbReference type="EMBL" id="VOPY01000002">
    <property type="protein sequence ID" value="TXC69232.1"/>
    <property type="molecule type" value="Genomic_DNA"/>
</dbReference>
<reference evidence="1 2" key="1">
    <citation type="submission" date="2019-08" db="EMBL/GenBank/DDBJ databases">
        <title>Sphingorhabdus soil sp. nov., isolated from arctic soil.</title>
        <authorList>
            <person name="Liu Y."/>
        </authorList>
    </citation>
    <scope>NUCLEOTIDE SEQUENCE [LARGE SCALE GENOMIC DNA]</scope>
    <source>
        <strain evidence="1 2">D-2Q-5-6</strain>
    </source>
</reference>
<dbReference type="RefSeq" id="WP_147123186.1">
    <property type="nucleotide sequence ID" value="NZ_VOPY01000002.1"/>
</dbReference>
<dbReference type="Gene3D" id="3.30.160.880">
    <property type="entry name" value="Cell division protein ZapA protomer, N-terminal domain"/>
    <property type="match status" value="1"/>
</dbReference>
<proteinExistence type="predicted"/>
<organism evidence="1 2">
    <name type="scientific">Flavisphingopyxis soli</name>
    <dbReference type="NCBI Taxonomy" id="2601267"/>
    <lineage>
        <taxon>Bacteria</taxon>
        <taxon>Pseudomonadati</taxon>
        <taxon>Pseudomonadota</taxon>
        <taxon>Alphaproteobacteria</taxon>
        <taxon>Sphingomonadales</taxon>
        <taxon>Sphingopyxidaceae</taxon>
        <taxon>Flavisphingopyxis</taxon>
    </lineage>
</organism>
<dbReference type="InterPro" id="IPR007838">
    <property type="entry name" value="Cell_div_ZapA-like"/>
</dbReference>
<keyword evidence="2" id="KW-1185">Reference proteome</keyword>
<comment type="caution">
    <text evidence="1">The sequence shown here is derived from an EMBL/GenBank/DDBJ whole genome shotgun (WGS) entry which is preliminary data.</text>
</comment>
<dbReference type="OrthoDB" id="9797575at2"/>
<dbReference type="Pfam" id="PF05164">
    <property type="entry name" value="ZapA"/>
    <property type="match status" value="1"/>
</dbReference>
<dbReference type="InterPro" id="IPR042233">
    <property type="entry name" value="Cell_div_ZapA_N"/>
</dbReference>
<dbReference type="GO" id="GO:0051301">
    <property type="term" value="P:cell division"/>
    <property type="evidence" value="ECO:0007669"/>
    <property type="project" value="UniProtKB-KW"/>
</dbReference>
<keyword evidence="1" id="KW-0131">Cell cycle</keyword>
<dbReference type="AlphaFoldDB" id="A0A5C6U8N8"/>
<dbReference type="Proteomes" id="UP000321129">
    <property type="component" value="Unassembled WGS sequence"/>
</dbReference>
<dbReference type="InterPro" id="IPR036192">
    <property type="entry name" value="Cell_div_ZapA-like_sf"/>
</dbReference>
<keyword evidence="1" id="KW-0132">Cell division</keyword>
<sequence>MPNLRLEIGGRHYDIHCEEGEEAHIGRLAARVDAKARDAQAAIGGINEVRQLLFAALMLADEAGNAATAAATPAPPPRVAPAIDEEVIDWVAARIEALASKIAQS</sequence>